<evidence type="ECO:0000313" key="4">
    <source>
        <dbReference type="Proteomes" id="UP001286313"/>
    </source>
</evidence>
<proteinExistence type="predicted"/>
<dbReference type="AlphaFoldDB" id="A0AAE1EQV1"/>
<evidence type="ECO:0000313" key="2">
    <source>
        <dbReference type="EMBL" id="KAK3859782.1"/>
    </source>
</evidence>
<reference evidence="2" key="1">
    <citation type="submission" date="2023-10" db="EMBL/GenBank/DDBJ databases">
        <title>Genome assemblies of two species of porcelain crab, Petrolisthes cinctipes and Petrolisthes manimaculis (Anomura: Porcellanidae).</title>
        <authorList>
            <person name="Angst P."/>
        </authorList>
    </citation>
    <scope>NUCLEOTIDE SEQUENCE</scope>
    <source>
        <strain evidence="2">PB745_01</strain>
        <tissue evidence="2">Gill</tissue>
    </source>
</reference>
<feature type="region of interest" description="Disordered" evidence="1">
    <location>
        <begin position="71"/>
        <end position="90"/>
    </location>
</feature>
<sequence length="90" mass="10234">MLARSASSDSILAQQAVSLVRHRHVGRHQVMDGFLSISRRPHWIYGIFSITTRNPVHASSRLLIVRSPWMDRDSDRPRSINNTPSASRKS</sequence>
<keyword evidence="4" id="KW-1185">Reference proteome</keyword>
<dbReference type="EMBL" id="JAWQEG010001062">
    <property type="protein sequence ID" value="KAK3882738.1"/>
    <property type="molecule type" value="Genomic_DNA"/>
</dbReference>
<evidence type="ECO:0000256" key="1">
    <source>
        <dbReference type="SAM" id="MobiDB-lite"/>
    </source>
</evidence>
<accession>A0AAE1EQV1</accession>
<organism evidence="2 4">
    <name type="scientific">Petrolisthes cinctipes</name>
    <name type="common">Flat porcelain crab</name>
    <dbReference type="NCBI Taxonomy" id="88211"/>
    <lineage>
        <taxon>Eukaryota</taxon>
        <taxon>Metazoa</taxon>
        <taxon>Ecdysozoa</taxon>
        <taxon>Arthropoda</taxon>
        <taxon>Crustacea</taxon>
        <taxon>Multicrustacea</taxon>
        <taxon>Malacostraca</taxon>
        <taxon>Eumalacostraca</taxon>
        <taxon>Eucarida</taxon>
        <taxon>Decapoda</taxon>
        <taxon>Pleocyemata</taxon>
        <taxon>Anomura</taxon>
        <taxon>Galatheoidea</taxon>
        <taxon>Porcellanidae</taxon>
        <taxon>Petrolisthes</taxon>
    </lineage>
</organism>
<feature type="compositionally biased region" description="Polar residues" evidence="1">
    <location>
        <begin position="79"/>
        <end position="90"/>
    </location>
</feature>
<protein>
    <submittedName>
        <fullName evidence="2">Uncharacterized protein</fullName>
    </submittedName>
</protein>
<evidence type="ECO:0000313" key="3">
    <source>
        <dbReference type="EMBL" id="KAK3882738.1"/>
    </source>
</evidence>
<dbReference type="Proteomes" id="UP001286313">
    <property type="component" value="Unassembled WGS sequence"/>
</dbReference>
<name>A0AAE1EQV1_PETCI</name>
<comment type="caution">
    <text evidence="2">The sequence shown here is derived from an EMBL/GenBank/DDBJ whole genome shotgun (WGS) entry which is preliminary data.</text>
</comment>
<dbReference type="EMBL" id="JAWQEG010004918">
    <property type="protein sequence ID" value="KAK3859782.1"/>
    <property type="molecule type" value="Genomic_DNA"/>
</dbReference>
<gene>
    <name evidence="3" type="ORF">Pcinc_012906</name>
    <name evidence="2" type="ORF">Pcinc_034126</name>
</gene>